<gene>
    <name evidence="9" type="ORF">DHW61_14415</name>
</gene>
<feature type="domain" description="ABC transmembrane type-1" evidence="8">
    <location>
        <begin position="96"/>
        <end position="311"/>
    </location>
</feature>
<evidence type="ECO:0000313" key="9">
    <source>
        <dbReference type="EMBL" id="HCL03577.1"/>
    </source>
</evidence>
<feature type="transmembrane region" description="Helical" evidence="7">
    <location>
        <begin position="100"/>
        <end position="121"/>
    </location>
</feature>
<dbReference type="Gene3D" id="1.10.3720.10">
    <property type="entry name" value="MetI-like"/>
    <property type="match status" value="1"/>
</dbReference>
<evidence type="ECO:0000256" key="2">
    <source>
        <dbReference type="ARBA" id="ARBA00022448"/>
    </source>
</evidence>
<evidence type="ECO:0000256" key="7">
    <source>
        <dbReference type="RuleBase" id="RU363032"/>
    </source>
</evidence>
<proteinExistence type="inferred from homology"/>
<comment type="caution">
    <text evidence="9">The sequence shown here is derived from an EMBL/GenBank/DDBJ whole genome shotgun (WGS) entry which is preliminary data.</text>
</comment>
<dbReference type="AlphaFoldDB" id="A0A3D2XA21"/>
<evidence type="ECO:0000259" key="8">
    <source>
        <dbReference type="PROSITE" id="PS50928"/>
    </source>
</evidence>
<dbReference type="PANTHER" id="PTHR43227:SF11">
    <property type="entry name" value="BLL4140 PROTEIN"/>
    <property type="match status" value="1"/>
</dbReference>
<keyword evidence="4 7" id="KW-0812">Transmembrane</keyword>
<evidence type="ECO:0000256" key="1">
    <source>
        <dbReference type="ARBA" id="ARBA00004651"/>
    </source>
</evidence>
<dbReference type="InterPro" id="IPR035906">
    <property type="entry name" value="MetI-like_sf"/>
</dbReference>
<name>A0A3D2XA21_9FIRM</name>
<feature type="transmembrane region" description="Helical" evidence="7">
    <location>
        <begin position="36"/>
        <end position="63"/>
    </location>
</feature>
<dbReference type="Pfam" id="PF00528">
    <property type="entry name" value="BPD_transp_1"/>
    <property type="match status" value="1"/>
</dbReference>
<evidence type="ECO:0000256" key="6">
    <source>
        <dbReference type="ARBA" id="ARBA00023136"/>
    </source>
</evidence>
<dbReference type="InterPro" id="IPR050809">
    <property type="entry name" value="UgpAE/MalFG_permease"/>
</dbReference>
<evidence type="ECO:0000256" key="4">
    <source>
        <dbReference type="ARBA" id="ARBA00022692"/>
    </source>
</evidence>
<keyword evidence="6 7" id="KW-0472">Membrane</keyword>
<feature type="transmembrane region" description="Helical" evidence="7">
    <location>
        <begin position="230"/>
        <end position="250"/>
    </location>
</feature>
<keyword evidence="3" id="KW-1003">Cell membrane</keyword>
<dbReference type="Proteomes" id="UP000262969">
    <property type="component" value="Unassembled WGS sequence"/>
</dbReference>
<dbReference type="EMBL" id="DPVV01000480">
    <property type="protein sequence ID" value="HCL03577.1"/>
    <property type="molecule type" value="Genomic_DNA"/>
</dbReference>
<feature type="transmembrane region" description="Helical" evidence="7">
    <location>
        <begin position="290"/>
        <end position="310"/>
    </location>
</feature>
<feature type="transmembrane region" description="Helical" evidence="7">
    <location>
        <begin position="187"/>
        <end position="209"/>
    </location>
</feature>
<protein>
    <submittedName>
        <fullName evidence="9">Sugar ABC transporter permease</fullName>
    </submittedName>
</protein>
<evidence type="ECO:0000313" key="10">
    <source>
        <dbReference type="Proteomes" id="UP000262969"/>
    </source>
</evidence>
<dbReference type="GO" id="GO:0055085">
    <property type="term" value="P:transmembrane transport"/>
    <property type="evidence" value="ECO:0007669"/>
    <property type="project" value="InterPro"/>
</dbReference>
<evidence type="ECO:0000256" key="5">
    <source>
        <dbReference type="ARBA" id="ARBA00022989"/>
    </source>
</evidence>
<dbReference type="InterPro" id="IPR000515">
    <property type="entry name" value="MetI-like"/>
</dbReference>
<sequence length="324" mass="35938">MEHKQKKKKKAQGYIEGKGLRALPHNIGYDFKKNKLIYLMSLPIVIWFIIFCYVPMGGILMAFEKYSPVKGLIGSDWVGFDNFRAFFHGPYFLRLMKNTVVLGALDLIVGFPAPIIFALLLNEITTKRFKKTVQTISYMPYFISSVVLCGLITDFCASGGVLSNLVAGVTNSGGRNLLGISSYFRPIFVLSNLWQGLGYGSIIYIASLSSVDQELYEAAVMDGANRIKQTIHITLPSIAPTIIIMLILRISTLLQVSSDKILLLYNPSIYKTADVINTYVYREGLQNYNYGLSAAVGLFNSLIATALLLITNKISAKCSDTSLF</sequence>
<evidence type="ECO:0000256" key="3">
    <source>
        <dbReference type="ARBA" id="ARBA00022475"/>
    </source>
</evidence>
<comment type="subcellular location">
    <subcellularLocation>
        <location evidence="1 7">Cell membrane</location>
        <topology evidence="1 7">Multi-pass membrane protein</topology>
    </subcellularLocation>
</comment>
<dbReference type="GO" id="GO:0005886">
    <property type="term" value="C:plasma membrane"/>
    <property type="evidence" value="ECO:0007669"/>
    <property type="project" value="UniProtKB-SubCell"/>
</dbReference>
<organism evidence="9 10">
    <name type="scientific">Lachnoclostridium phytofermentans</name>
    <dbReference type="NCBI Taxonomy" id="66219"/>
    <lineage>
        <taxon>Bacteria</taxon>
        <taxon>Bacillati</taxon>
        <taxon>Bacillota</taxon>
        <taxon>Clostridia</taxon>
        <taxon>Lachnospirales</taxon>
        <taxon>Lachnospiraceae</taxon>
    </lineage>
</organism>
<dbReference type="PANTHER" id="PTHR43227">
    <property type="entry name" value="BLL4140 PROTEIN"/>
    <property type="match status" value="1"/>
</dbReference>
<dbReference type="CDD" id="cd06261">
    <property type="entry name" value="TM_PBP2"/>
    <property type="match status" value="1"/>
</dbReference>
<keyword evidence="5 7" id="KW-1133">Transmembrane helix</keyword>
<feature type="transmembrane region" description="Helical" evidence="7">
    <location>
        <begin position="141"/>
        <end position="167"/>
    </location>
</feature>
<keyword evidence="2 7" id="KW-0813">Transport</keyword>
<accession>A0A3D2XA21</accession>
<reference evidence="9 10" key="1">
    <citation type="journal article" date="2018" name="Nat. Biotechnol.">
        <title>A standardized bacterial taxonomy based on genome phylogeny substantially revises the tree of life.</title>
        <authorList>
            <person name="Parks D.H."/>
            <person name="Chuvochina M."/>
            <person name="Waite D.W."/>
            <person name="Rinke C."/>
            <person name="Skarshewski A."/>
            <person name="Chaumeil P.A."/>
            <person name="Hugenholtz P."/>
        </authorList>
    </citation>
    <scope>NUCLEOTIDE SEQUENCE [LARGE SCALE GENOMIC DNA]</scope>
    <source>
        <strain evidence="9">UBA11728</strain>
    </source>
</reference>
<dbReference type="SUPFAM" id="SSF161098">
    <property type="entry name" value="MetI-like"/>
    <property type="match status" value="1"/>
</dbReference>
<comment type="similarity">
    <text evidence="7">Belongs to the binding-protein-dependent transport system permease family.</text>
</comment>
<dbReference type="PROSITE" id="PS50928">
    <property type="entry name" value="ABC_TM1"/>
    <property type="match status" value="1"/>
</dbReference>